<organism evidence="2 4">
    <name type="scientific">Medicago truncatula</name>
    <name type="common">Barrel medic</name>
    <name type="synonym">Medicago tribuloides</name>
    <dbReference type="NCBI Taxonomy" id="3880"/>
    <lineage>
        <taxon>Eukaryota</taxon>
        <taxon>Viridiplantae</taxon>
        <taxon>Streptophyta</taxon>
        <taxon>Embryophyta</taxon>
        <taxon>Tracheophyta</taxon>
        <taxon>Spermatophyta</taxon>
        <taxon>Magnoliopsida</taxon>
        <taxon>eudicotyledons</taxon>
        <taxon>Gunneridae</taxon>
        <taxon>Pentapetalae</taxon>
        <taxon>rosids</taxon>
        <taxon>fabids</taxon>
        <taxon>Fabales</taxon>
        <taxon>Fabaceae</taxon>
        <taxon>Papilionoideae</taxon>
        <taxon>50 kb inversion clade</taxon>
        <taxon>NPAAA clade</taxon>
        <taxon>Hologalegina</taxon>
        <taxon>IRL clade</taxon>
        <taxon>Trifolieae</taxon>
        <taxon>Medicago</taxon>
    </lineage>
</organism>
<dbReference type="Proteomes" id="UP000002051">
    <property type="component" value="Chromosome 8"/>
</dbReference>
<evidence type="ECO:0000313" key="3">
    <source>
        <dbReference type="EnsemblPlants" id="KEH20094"/>
    </source>
</evidence>
<evidence type="ECO:0000313" key="4">
    <source>
        <dbReference type="Proteomes" id="UP000002051"/>
    </source>
</evidence>
<feature type="region of interest" description="Disordered" evidence="1">
    <location>
        <begin position="1"/>
        <end position="88"/>
    </location>
</feature>
<dbReference type="HOGENOM" id="CLU_1654793_0_0_1"/>
<evidence type="ECO:0000313" key="2">
    <source>
        <dbReference type="EMBL" id="KEH20094.1"/>
    </source>
</evidence>
<accession>A0A072TRE7</accession>
<dbReference type="AlphaFoldDB" id="A0A072TRE7"/>
<name>A0A072TRE7_MEDTR</name>
<dbReference type="EnsemblPlants" id="KEH20094">
    <property type="protein sequence ID" value="KEH20094"/>
    <property type="gene ID" value="MTR_8g067465"/>
</dbReference>
<sequence>MEQPCGHLTSQCSSSSSKSLIQRHSNLGQDEEAKTTVELVEPIGRGKANKSSSQRSKIRGKDGTVNIEEEQRGRSQTAHFRHSNHHTHPRLWMGKQQASKLCMGVVFATPVIDARLERCAIPQFQIFGVTSRIKHSVAKLPWLKCWTEPFARWTVKNLRN</sequence>
<protein>
    <submittedName>
        <fullName evidence="2 3">Uncharacterized protein</fullName>
    </submittedName>
</protein>
<gene>
    <name evidence="2" type="ordered locus">MTR_8g067465</name>
</gene>
<reference evidence="3" key="3">
    <citation type="submission" date="2015-04" db="UniProtKB">
        <authorList>
            <consortium name="EnsemblPlants"/>
        </authorList>
    </citation>
    <scope>IDENTIFICATION</scope>
    <source>
        <strain evidence="3">cv. Jemalong A17</strain>
    </source>
</reference>
<reference evidence="2 4" key="1">
    <citation type="journal article" date="2011" name="Nature">
        <title>The Medicago genome provides insight into the evolution of rhizobial symbioses.</title>
        <authorList>
            <person name="Young N.D."/>
            <person name="Debelle F."/>
            <person name="Oldroyd G.E."/>
            <person name="Geurts R."/>
            <person name="Cannon S.B."/>
            <person name="Udvardi M.K."/>
            <person name="Benedito V.A."/>
            <person name="Mayer K.F."/>
            <person name="Gouzy J."/>
            <person name="Schoof H."/>
            <person name="Van de Peer Y."/>
            <person name="Proost S."/>
            <person name="Cook D.R."/>
            <person name="Meyers B.C."/>
            <person name="Spannagl M."/>
            <person name="Cheung F."/>
            <person name="De Mita S."/>
            <person name="Krishnakumar V."/>
            <person name="Gundlach H."/>
            <person name="Zhou S."/>
            <person name="Mudge J."/>
            <person name="Bharti A.K."/>
            <person name="Murray J.D."/>
            <person name="Naoumkina M.A."/>
            <person name="Rosen B."/>
            <person name="Silverstein K.A."/>
            <person name="Tang H."/>
            <person name="Rombauts S."/>
            <person name="Zhao P.X."/>
            <person name="Zhou P."/>
            <person name="Barbe V."/>
            <person name="Bardou P."/>
            <person name="Bechner M."/>
            <person name="Bellec A."/>
            <person name="Berger A."/>
            <person name="Berges H."/>
            <person name="Bidwell S."/>
            <person name="Bisseling T."/>
            <person name="Choisne N."/>
            <person name="Couloux A."/>
            <person name="Denny R."/>
            <person name="Deshpande S."/>
            <person name="Dai X."/>
            <person name="Doyle J.J."/>
            <person name="Dudez A.M."/>
            <person name="Farmer A.D."/>
            <person name="Fouteau S."/>
            <person name="Franken C."/>
            <person name="Gibelin C."/>
            <person name="Gish J."/>
            <person name="Goldstein S."/>
            <person name="Gonzalez A.J."/>
            <person name="Green P.J."/>
            <person name="Hallab A."/>
            <person name="Hartog M."/>
            <person name="Hua A."/>
            <person name="Humphray S.J."/>
            <person name="Jeong D.H."/>
            <person name="Jing Y."/>
            <person name="Jocker A."/>
            <person name="Kenton S.M."/>
            <person name="Kim D.J."/>
            <person name="Klee K."/>
            <person name="Lai H."/>
            <person name="Lang C."/>
            <person name="Lin S."/>
            <person name="Macmil S.L."/>
            <person name="Magdelenat G."/>
            <person name="Matthews L."/>
            <person name="McCorrison J."/>
            <person name="Monaghan E.L."/>
            <person name="Mun J.H."/>
            <person name="Najar F.Z."/>
            <person name="Nicholson C."/>
            <person name="Noirot C."/>
            <person name="O'Bleness M."/>
            <person name="Paule C.R."/>
            <person name="Poulain J."/>
            <person name="Prion F."/>
            <person name="Qin B."/>
            <person name="Qu C."/>
            <person name="Retzel E.F."/>
            <person name="Riddle C."/>
            <person name="Sallet E."/>
            <person name="Samain S."/>
            <person name="Samson N."/>
            <person name="Sanders I."/>
            <person name="Saurat O."/>
            <person name="Scarpelli C."/>
            <person name="Schiex T."/>
            <person name="Segurens B."/>
            <person name="Severin A.J."/>
            <person name="Sherrier D.J."/>
            <person name="Shi R."/>
            <person name="Sims S."/>
            <person name="Singer S.R."/>
            <person name="Sinharoy S."/>
            <person name="Sterck L."/>
            <person name="Viollet A."/>
            <person name="Wang B.B."/>
            <person name="Wang K."/>
            <person name="Wang M."/>
            <person name="Wang X."/>
            <person name="Warfsmann J."/>
            <person name="Weissenbach J."/>
            <person name="White D.D."/>
            <person name="White J.D."/>
            <person name="Wiley G.B."/>
            <person name="Wincker P."/>
            <person name="Xing Y."/>
            <person name="Yang L."/>
            <person name="Yao Z."/>
            <person name="Ying F."/>
            <person name="Zhai J."/>
            <person name="Zhou L."/>
            <person name="Zuber A."/>
            <person name="Denarie J."/>
            <person name="Dixon R.A."/>
            <person name="May G.D."/>
            <person name="Schwartz D.C."/>
            <person name="Rogers J."/>
            <person name="Quetier F."/>
            <person name="Town C.D."/>
            <person name="Roe B.A."/>
        </authorList>
    </citation>
    <scope>NUCLEOTIDE SEQUENCE [LARGE SCALE GENOMIC DNA]</scope>
    <source>
        <strain evidence="2">A17</strain>
        <strain evidence="3 4">cv. Jemalong A17</strain>
    </source>
</reference>
<keyword evidence="4" id="KW-1185">Reference proteome</keyword>
<proteinExistence type="predicted"/>
<feature type="compositionally biased region" description="Low complexity" evidence="1">
    <location>
        <begin position="10"/>
        <end position="19"/>
    </location>
</feature>
<evidence type="ECO:0000256" key="1">
    <source>
        <dbReference type="SAM" id="MobiDB-lite"/>
    </source>
</evidence>
<reference evidence="2 4" key="2">
    <citation type="journal article" date="2014" name="BMC Genomics">
        <title>An improved genome release (version Mt4.0) for the model legume Medicago truncatula.</title>
        <authorList>
            <person name="Tang H."/>
            <person name="Krishnakumar V."/>
            <person name="Bidwell S."/>
            <person name="Rosen B."/>
            <person name="Chan A."/>
            <person name="Zhou S."/>
            <person name="Gentzbittel L."/>
            <person name="Childs K.L."/>
            <person name="Yandell M."/>
            <person name="Gundlach H."/>
            <person name="Mayer K.F."/>
            <person name="Schwartz D.C."/>
            <person name="Town C.D."/>
        </authorList>
    </citation>
    <scope>GENOME REANNOTATION</scope>
    <source>
        <strain evidence="2">A17</strain>
        <strain evidence="3 4">cv. Jemalong A17</strain>
    </source>
</reference>
<feature type="compositionally biased region" description="Basic residues" evidence="1">
    <location>
        <begin position="79"/>
        <end position="88"/>
    </location>
</feature>
<dbReference type="EMBL" id="CM001224">
    <property type="protein sequence ID" value="KEH20094.1"/>
    <property type="molecule type" value="Genomic_DNA"/>
</dbReference>